<proteinExistence type="predicted"/>
<sequence>MPTCRFLLLFSLVWARLIALDVIIDPITGFRKIAAIRVSFQPDDSQGTTGDGTFLLAQNTVSCGNYTIDRSPHDKSYFESQLQAVDSYFRNVSNGNYGIDLDSSQVFPDGEAASYLLDHTMDYYHPYGETNEIYEQKLVELFRDALFTADSADAVPFTDYDLIVVFHAGIGQDFSLPFLDPTPEDIPSTYVDREMLGDPIFDVEHGIILPETQNHLLFEEAEDIFTDPAESCDYQFGLTGTFALMVGFAEGLPPLWDTETGESGIGVFGLMDQGSNNGRGIIPSPPDAWTRIQAGWTIPSTVTPSSEVLLPARSTQDSIIKVQIDDDEYFLIENRNNWFRDNVNIDSVRYAIYYNTDDYPDYVEVLFDSVDIEFDENGVVTSVSSYDLGLPASGLLIWHIDESVIRTAPDEYSINADRERKGIDLEEADGAQDIGYPNIHLFTDPTSGYFGDMWFDGNLEYETVNGVGPPEFGPYSYPDTKSNDGASTFLSIENISVPGDTISFTVLNTFMVDGFPDTTAFIRTVYDLNGDGVNEVFGGKDSLWWASSDDLSESNRTYFYDELDTDNIFIGLDQQNDSIIVFMDSENFVVYNTAGTPDSLSLEEWENHQKKVFVSINGLKDSILLEEINSKWTGINFGYIAGIDINLDAYLDILALNVDGFLYSYNSDLILLAGFPLDIQLQPPILSRDLLDDSHPEIVARSADSTSLYVFDYQGRIQYQFASRKDDELVAVENIDEKNSILTRFSIYQLGNSTETKGNEWAFEHGDWGRGRTVSLNYSVDFSGENLLTRAYCYPNPIRNNSGTLRVESVNAEKIEVRLYDLAGYFVDTFTKDSFTSENQISEWGWDVSDVESGVYFANVTVNNGEKSETTILKIAVIH</sequence>
<dbReference type="PANTHER" id="PTHR41775">
    <property type="entry name" value="SECRETED PROTEIN-RELATED"/>
    <property type="match status" value="1"/>
</dbReference>
<evidence type="ECO:0000313" key="2">
    <source>
        <dbReference type="EMBL" id="SUZ58397.1"/>
    </source>
</evidence>
<dbReference type="PANTHER" id="PTHR41775:SF1">
    <property type="entry name" value="PEPTIDASE M6-LIKE DOMAIN-CONTAINING PROTEIN"/>
    <property type="match status" value="1"/>
</dbReference>
<evidence type="ECO:0000259" key="1">
    <source>
        <dbReference type="Pfam" id="PF18962"/>
    </source>
</evidence>
<accession>A0A381NVA7</accession>
<name>A0A381NVA7_9ZZZZ</name>
<feature type="domain" description="Secretion system C-terminal sorting" evidence="1">
    <location>
        <begin position="794"/>
        <end position="871"/>
    </location>
</feature>
<dbReference type="AlphaFoldDB" id="A0A381NVA7"/>
<organism evidence="2">
    <name type="scientific">marine metagenome</name>
    <dbReference type="NCBI Taxonomy" id="408172"/>
    <lineage>
        <taxon>unclassified sequences</taxon>
        <taxon>metagenomes</taxon>
        <taxon>ecological metagenomes</taxon>
    </lineage>
</organism>
<reference evidence="2" key="1">
    <citation type="submission" date="2018-05" db="EMBL/GenBank/DDBJ databases">
        <authorList>
            <person name="Lanie J.A."/>
            <person name="Ng W.-L."/>
            <person name="Kazmierczak K.M."/>
            <person name="Andrzejewski T.M."/>
            <person name="Davidsen T.M."/>
            <person name="Wayne K.J."/>
            <person name="Tettelin H."/>
            <person name="Glass J.I."/>
            <person name="Rusch D."/>
            <person name="Podicherti R."/>
            <person name="Tsui H.-C.T."/>
            <person name="Winkler M.E."/>
        </authorList>
    </citation>
    <scope>NUCLEOTIDE SEQUENCE</scope>
</reference>
<dbReference type="InterPro" id="IPR026444">
    <property type="entry name" value="Secre_tail"/>
</dbReference>
<dbReference type="Pfam" id="PF18962">
    <property type="entry name" value="Por_Secre_tail"/>
    <property type="match status" value="1"/>
</dbReference>
<gene>
    <name evidence="2" type="ORF">METZ01_LOCUS11251</name>
</gene>
<protein>
    <recommendedName>
        <fullName evidence="1">Secretion system C-terminal sorting domain-containing protein</fullName>
    </recommendedName>
</protein>
<dbReference type="NCBIfam" id="TIGR04183">
    <property type="entry name" value="Por_Secre_tail"/>
    <property type="match status" value="1"/>
</dbReference>
<dbReference type="EMBL" id="UINC01000617">
    <property type="protein sequence ID" value="SUZ58397.1"/>
    <property type="molecule type" value="Genomic_DNA"/>
</dbReference>